<reference evidence="4 5" key="1">
    <citation type="submission" date="2016-08" db="EMBL/GenBank/DDBJ databases">
        <authorList>
            <person name="Seilhamer J.J."/>
        </authorList>
    </citation>
    <scope>NUCLEOTIDE SEQUENCE [LARGE SCALE GENOMIC DNA]</scope>
    <source>
        <strain evidence="4 5">VC14762</strain>
    </source>
</reference>
<dbReference type="GeneID" id="56560029"/>
<sequence length="261" mass="29103">MIVPIRILRAAAMLLAFAATAAVAAEPSAQQLLAQSDAVRNPDKPFGLTTTLLEFRNGQQTDSEVLKIYSKADPATSQFRTLVQFVAPARDANKLMLKNGNDLWFYDPSSQASVRISPQQRLLGQAANGDVVTVNWANDYDASLAGEENVADGEHQTRHCYRLHLTARAADVTYHAIDLWIANDTKRPVKARFFAASGSVLKIAYYRHYQDRLGAARPTETVIIDGLDPGWVTVMRYSDYAWRDIPDAWLQRAYLARFKAD</sequence>
<gene>
    <name evidence="4" type="ORF">A8E72_08385</name>
</gene>
<evidence type="ECO:0000313" key="4">
    <source>
        <dbReference type="EMBL" id="ONU89892.1"/>
    </source>
</evidence>
<feature type="chain" id="PRO_5015071339" evidence="2">
    <location>
        <begin position="25"/>
        <end position="261"/>
    </location>
</feature>
<feature type="domain" description="Uncharacterized protein TP-0789" evidence="3">
    <location>
        <begin position="80"/>
        <end position="257"/>
    </location>
</feature>
<evidence type="ECO:0000313" key="5">
    <source>
        <dbReference type="Proteomes" id="UP000188543"/>
    </source>
</evidence>
<dbReference type="OrthoDB" id="368800at2"/>
<name>A0A1V6KZN8_9BURK</name>
<accession>A0A1V6KZN8</accession>
<dbReference type="InterPro" id="IPR033399">
    <property type="entry name" value="TP_0789-like"/>
</dbReference>
<dbReference type="Proteomes" id="UP000188543">
    <property type="component" value="Unassembled WGS sequence"/>
</dbReference>
<dbReference type="AlphaFoldDB" id="A0A1V6KZN8"/>
<evidence type="ECO:0000259" key="3">
    <source>
        <dbReference type="Pfam" id="PF17131"/>
    </source>
</evidence>
<organism evidence="4 5">
    <name type="scientific">Burkholderia cenocepacia</name>
    <dbReference type="NCBI Taxonomy" id="95486"/>
    <lineage>
        <taxon>Bacteria</taxon>
        <taxon>Pseudomonadati</taxon>
        <taxon>Pseudomonadota</taxon>
        <taxon>Betaproteobacteria</taxon>
        <taxon>Burkholderiales</taxon>
        <taxon>Burkholderiaceae</taxon>
        <taxon>Burkholderia</taxon>
        <taxon>Burkholderia cepacia complex</taxon>
    </lineage>
</organism>
<dbReference type="InterPro" id="IPR029046">
    <property type="entry name" value="LolA/LolB/LppX"/>
</dbReference>
<keyword evidence="1 2" id="KW-0732">Signal</keyword>
<dbReference type="PIRSF" id="PIRSF028205">
    <property type="entry name" value="UCP028205"/>
    <property type="match status" value="1"/>
</dbReference>
<proteinExistence type="predicted"/>
<dbReference type="InterPro" id="IPR011220">
    <property type="entry name" value="UCP028205"/>
</dbReference>
<dbReference type="CDD" id="cd16329">
    <property type="entry name" value="LolA_like"/>
    <property type="match status" value="1"/>
</dbReference>
<comment type="caution">
    <text evidence="4">The sequence shown here is derived from an EMBL/GenBank/DDBJ whole genome shotgun (WGS) entry which is preliminary data.</text>
</comment>
<evidence type="ECO:0000256" key="2">
    <source>
        <dbReference type="SAM" id="SignalP"/>
    </source>
</evidence>
<dbReference type="Gene3D" id="2.50.20.10">
    <property type="entry name" value="Lipoprotein localisation LolA/LolB/LppX"/>
    <property type="match status" value="1"/>
</dbReference>
<dbReference type="Pfam" id="PF17131">
    <property type="entry name" value="LolA_like"/>
    <property type="match status" value="1"/>
</dbReference>
<keyword evidence="4" id="KW-0449">Lipoprotein</keyword>
<dbReference type="RefSeq" id="WP_006498191.1">
    <property type="nucleotide sequence ID" value="NZ_CADETK010000001.1"/>
</dbReference>
<dbReference type="EMBL" id="MUTJ01000027">
    <property type="protein sequence ID" value="ONU89892.1"/>
    <property type="molecule type" value="Genomic_DNA"/>
</dbReference>
<feature type="signal peptide" evidence="2">
    <location>
        <begin position="1"/>
        <end position="24"/>
    </location>
</feature>
<evidence type="ECO:0000256" key="1">
    <source>
        <dbReference type="ARBA" id="ARBA00022729"/>
    </source>
</evidence>
<protein>
    <submittedName>
        <fullName evidence="4">Outer membrane lipoprotein-sorting protein</fullName>
    </submittedName>
</protein>
<dbReference type="SUPFAM" id="SSF89392">
    <property type="entry name" value="Prokaryotic lipoproteins and lipoprotein localization factors"/>
    <property type="match status" value="1"/>
</dbReference>